<evidence type="ECO:0000313" key="1">
    <source>
        <dbReference type="EMBL" id="EFN72827.1"/>
    </source>
</evidence>
<accession>E2A160</accession>
<name>E2A160_CAMFO</name>
<keyword evidence="2" id="KW-1185">Reference proteome</keyword>
<organism evidence="2">
    <name type="scientific">Camponotus floridanus</name>
    <name type="common">Florida carpenter ant</name>
    <dbReference type="NCBI Taxonomy" id="104421"/>
    <lineage>
        <taxon>Eukaryota</taxon>
        <taxon>Metazoa</taxon>
        <taxon>Ecdysozoa</taxon>
        <taxon>Arthropoda</taxon>
        <taxon>Hexapoda</taxon>
        <taxon>Insecta</taxon>
        <taxon>Pterygota</taxon>
        <taxon>Neoptera</taxon>
        <taxon>Endopterygota</taxon>
        <taxon>Hymenoptera</taxon>
        <taxon>Apocrita</taxon>
        <taxon>Aculeata</taxon>
        <taxon>Formicoidea</taxon>
        <taxon>Formicidae</taxon>
        <taxon>Formicinae</taxon>
        <taxon>Camponotus</taxon>
    </lineage>
</organism>
<dbReference type="EMBL" id="GL435707">
    <property type="protein sequence ID" value="EFN72827.1"/>
    <property type="molecule type" value="Genomic_DNA"/>
</dbReference>
<dbReference type="AlphaFoldDB" id="E2A160"/>
<gene>
    <name evidence="1" type="ORF">EAG_00908</name>
</gene>
<proteinExistence type="predicted"/>
<dbReference type="Proteomes" id="UP000000311">
    <property type="component" value="Unassembled WGS sequence"/>
</dbReference>
<evidence type="ECO:0000313" key="2">
    <source>
        <dbReference type="Proteomes" id="UP000000311"/>
    </source>
</evidence>
<dbReference type="InParanoid" id="E2A160"/>
<protein>
    <submittedName>
        <fullName evidence="1">Uncharacterized protein</fullName>
    </submittedName>
</protein>
<sequence length="70" mass="7620">MRKQLLRALPAQQEEGPVLRHRRVIEVLRSLGGVLAAVGAALCKALEATRSSSSSIRTPLRVRTRAADCQ</sequence>
<reference evidence="1 2" key="1">
    <citation type="journal article" date="2010" name="Science">
        <title>Genomic comparison of the ants Camponotus floridanus and Harpegnathos saltator.</title>
        <authorList>
            <person name="Bonasio R."/>
            <person name="Zhang G."/>
            <person name="Ye C."/>
            <person name="Mutti N.S."/>
            <person name="Fang X."/>
            <person name="Qin N."/>
            <person name="Donahue G."/>
            <person name="Yang P."/>
            <person name="Li Q."/>
            <person name="Li C."/>
            <person name="Zhang P."/>
            <person name="Huang Z."/>
            <person name="Berger S.L."/>
            <person name="Reinberg D."/>
            <person name="Wang J."/>
            <person name="Liebig J."/>
        </authorList>
    </citation>
    <scope>NUCLEOTIDE SEQUENCE [LARGE SCALE GENOMIC DNA]</scope>
    <source>
        <strain evidence="2">C129</strain>
    </source>
</reference>